<gene>
    <name evidence="2" type="ORF">A3B31_00805</name>
</gene>
<evidence type="ECO:0000313" key="3">
    <source>
        <dbReference type="Proteomes" id="UP000177349"/>
    </source>
</evidence>
<comment type="caution">
    <text evidence="2">The sequence shown here is derived from an EMBL/GenBank/DDBJ whole genome shotgun (WGS) entry which is preliminary data.</text>
</comment>
<dbReference type="AlphaFoldDB" id="A0A1G2BQ97"/>
<keyword evidence="1" id="KW-0812">Transmembrane</keyword>
<keyword evidence="1" id="KW-1133">Transmembrane helix</keyword>
<dbReference type="EMBL" id="MHKN01000045">
    <property type="protein sequence ID" value="OGY91281.1"/>
    <property type="molecule type" value="Genomic_DNA"/>
</dbReference>
<name>A0A1G2BQ97_9BACT</name>
<reference evidence="2 3" key="1">
    <citation type="journal article" date="2016" name="Nat. Commun.">
        <title>Thousands of microbial genomes shed light on interconnected biogeochemical processes in an aquifer system.</title>
        <authorList>
            <person name="Anantharaman K."/>
            <person name="Brown C.T."/>
            <person name="Hug L.A."/>
            <person name="Sharon I."/>
            <person name="Castelle C.J."/>
            <person name="Probst A.J."/>
            <person name="Thomas B.C."/>
            <person name="Singh A."/>
            <person name="Wilkins M.J."/>
            <person name="Karaoz U."/>
            <person name="Brodie E.L."/>
            <person name="Williams K.H."/>
            <person name="Hubbard S.S."/>
            <person name="Banfield J.F."/>
        </authorList>
    </citation>
    <scope>NUCLEOTIDE SEQUENCE [LARGE SCALE GENOMIC DNA]</scope>
</reference>
<evidence type="ECO:0000256" key="1">
    <source>
        <dbReference type="SAM" id="Phobius"/>
    </source>
</evidence>
<feature type="transmembrane region" description="Helical" evidence="1">
    <location>
        <begin position="40"/>
        <end position="61"/>
    </location>
</feature>
<evidence type="ECO:0000313" key="2">
    <source>
        <dbReference type="EMBL" id="OGY91281.1"/>
    </source>
</evidence>
<feature type="transmembrane region" description="Helical" evidence="1">
    <location>
        <begin position="12"/>
        <end position="34"/>
    </location>
</feature>
<sequence length="69" mass="7392">MEGTLMKRAQVFFMRLGLIVTAVGLLLALLGKAIHESRSYTVGALLVLLGVVLIIFMGVALDNREFGSG</sequence>
<proteinExistence type="predicted"/>
<keyword evidence="1" id="KW-0472">Membrane</keyword>
<accession>A0A1G2BQ97</accession>
<dbReference type="Proteomes" id="UP000177349">
    <property type="component" value="Unassembled WGS sequence"/>
</dbReference>
<protein>
    <submittedName>
        <fullName evidence="2">Uncharacterized protein</fullName>
    </submittedName>
</protein>
<organism evidence="2 3">
    <name type="scientific">Candidatus Komeilibacteria bacterium RIFCSPLOWO2_01_FULL_53_11</name>
    <dbReference type="NCBI Taxonomy" id="1798552"/>
    <lineage>
        <taxon>Bacteria</taxon>
        <taxon>Candidatus Komeiliibacteriota</taxon>
    </lineage>
</organism>